<dbReference type="Pfam" id="PF23771">
    <property type="entry name" value="DUF7168"/>
    <property type="match status" value="1"/>
</dbReference>
<evidence type="ECO:0000313" key="3">
    <source>
        <dbReference type="EMBL" id="MDP9822112.1"/>
    </source>
</evidence>
<name>A0ABT9NNV9_9ACTN</name>
<evidence type="ECO:0000313" key="4">
    <source>
        <dbReference type="Proteomes" id="UP001240447"/>
    </source>
</evidence>
<evidence type="ECO:0000259" key="2">
    <source>
        <dbReference type="Pfam" id="PF23771"/>
    </source>
</evidence>
<proteinExistence type="predicted"/>
<dbReference type="Proteomes" id="UP001240447">
    <property type="component" value="Unassembled WGS sequence"/>
</dbReference>
<comment type="caution">
    <text evidence="3">The sequence shown here is derived from an EMBL/GenBank/DDBJ whole genome shotgun (WGS) entry which is preliminary data.</text>
</comment>
<dbReference type="InterPro" id="IPR055592">
    <property type="entry name" value="DUF7168"/>
</dbReference>
<feature type="domain" description="DUF2786" evidence="1">
    <location>
        <begin position="165"/>
        <end position="202"/>
    </location>
</feature>
<reference evidence="3 4" key="1">
    <citation type="submission" date="2023-07" db="EMBL/GenBank/DDBJ databases">
        <title>Sequencing the genomes of 1000 actinobacteria strains.</title>
        <authorList>
            <person name="Klenk H.-P."/>
        </authorList>
    </citation>
    <scope>NUCLEOTIDE SEQUENCE [LARGE SCALE GENOMIC DNA]</scope>
    <source>
        <strain evidence="3 4">GD13</strain>
    </source>
</reference>
<dbReference type="Pfam" id="PF10979">
    <property type="entry name" value="DUF2786"/>
    <property type="match status" value="1"/>
</dbReference>
<dbReference type="RefSeq" id="WP_068117062.1">
    <property type="nucleotide sequence ID" value="NZ_CCXJ01000064.1"/>
</dbReference>
<feature type="domain" description="DUF7168" evidence="2">
    <location>
        <begin position="230"/>
        <end position="321"/>
    </location>
</feature>
<dbReference type="EMBL" id="JAUSQM010000001">
    <property type="protein sequence ID" value="MDP9822112.1"/>
    <property type="molecule type" value="Genomic_DNA"/>
</dbReference>
<keyword evidence="4" id="KW-1185">Reference proteome</keyword>
<dbReference type="InterPro" id="IPR024498">
    <property type="entry name" value="DUF2786"/>
</dbReference>
<gene>
    <name evidence="3" type="ORF">J2S59_001921</name>
</gene>
<accession>A0ABT9NNV9</accession>
<evidence type="ECO:0008006" key="5">
    <source>
        <dbReference type="Google" id="ProtNLM"/>
    </source>
</evidence>
<organism evidence="3 4">
    <name type="scientific">Nocardioides massiliensis</name>
    <dbReference type="NCBI Taxonomy" id="1325935"/>
    <lineage>
        <taxon>Bacteria</taxon>
        <taxon>Bacillati</taxon>
        <taxon>Actinomycetota</taxon>
        <taxon>Actinomycetes</taxon>
        <taxon>Propionibacteriales</taxon>
        <taxon>Nocardioidaceae</taxon>
        <taxon>Nocardioides</taxon>
    </lineage>
</organism>
<sequence length="395" mass="42350">MLLPRGVPEAGRLAAFNALVRGDRATVCRAAEVPLLDQVDLLWANGWQPDDVLHHTRVALADAKQRRLVPDLVAADRAGRSTQAIDPRWQQQLDDAGLGDAQARRGWLARWSAREGLEGAQLVLAVLAVVETLRVPPLDFLLPPPGRPDQPLASAASAPDRADPVLVRVRRLLAKAESTEFEAEAATYTAKAQELITRHAIDAALLAANRGRNGEAPTMIRVRVDPPYADIKNVLLNVVAAATRCRVVVLGQVSMTAVMGTASDLAAVEALYTSLLVQGQHALAETARSAPPGARTRSASYRSAFWLAYADRLGERLREVTDHVVAGSTDSDRLLPALQSQADALDAWVTERFGTLGTSPVRGGWDAAGWTQGRLAGDTAKLATGDLRPTRRAIG</sequence>
<evidence type="ECO:0000259" key="1">
    <source>
        <dbReference type="Pfam" id="PF10979"/>
    </source>
</evidence>
<protein>
    <recommendedName>
        <fullName evidence="5">DUF2786 domain-containing protein</fullName>
    </recommendedName>
</protein>